<name>A0A0F5LEM7_9HYPH</name>
<protein>
    <submittedName>
        <fullName evidence="1">Uncharacterized protein</fullName>
    </submittedName>
</protein>
<dbReference type="PATRIC" id="fig|361041.3.peg.3583"/>
<organism evidence="1 2">
    <name type="scientific">Devosia soli</name>
    <dbReference type="NCBI Taxonomy" id="361041"/>
    <lineage>
        <taxon>Bacteria</taxon>
        <taxon>Pseudomonadati</taxon>
        <taxon>Pseudomonadota</taxon>
        <taxon>Alphaproteobacteria</taxon>
        <taxon>Hyphomicrobiales</taxon>
        <taxon>Devosiaceae</taxon>
        <taxon>Devosia</taxon>
    </lineage>
</organism>
<evidence type="ECO:0000313" key="2">
    <source>
        <dbReference type="Proteomes" id="UP000033514"/>
    </source>
</evidence>
<dbReference type="RefSeq" id="WP_152662426.1">
    <property type="nucleotide sequence ID" value="NZ_LAJG01000005.1"/>
</dbReference>
<reference evidence="1 2" key="1">
    <citation type="submission" date="2015-03" db="EMBL/GenBank/DDBJ databases">
        <authorList>
            <person name="Hassan Y.I."/>
            <person name="Lepp D."/>
            <person name="Zhou T."/>
        </authorList>
    </citation>
    <scope>NUCLEOTIDE SEQUENCE [LARGE SCALE GENOMIC DNA]</scope>
    <source>
        <strain evidence="1 2">GH2-10</strain>
    </source>
</reference>
<dbReference type="Proteomes" id="UP000033514">
    <property type="component" value="Unassembled WGS sequence"/>
</dbReference>
<dbReference type="EMBL" id="LAJG01000005">
    <property type="protein sequence ID" value="KKB80813.1"/>
    <property type="molecule type" value="Genomic_DNA"/>
</dbReference>
<dbReference type="AlphaFoldDB" id="A0A0F5LEM7"/>
<evidence type="ECO:0000313" key="1">
    <source>
        <dbReference type="EMBL" id="KKB80813.1"/>
    </source>
</evidence>
<gene>
    <name evidence="1" type="ORF">VW35_00975</name>
</gene>
<keyword evidence="2" id="KW-1185">Reference proteome</keyword>
<dbReference type="OrthoDB" id="9904217at2"/>
<sequence length="132" mass="14526">MGFCPSVNGQLTNKMGRQNINDRLDSSGVLWNQWQEQKGNEMAGVAEYVILSGPLVHDNLVRLRAELRAYLASYFPSCKFSLAVRESEGMDFVVVPVVGSTGDDVDLEIPDLVVLAEIKMVLEAFAPGQTLH</sequence>
<proteinExistence type="predicted"/>
<dbReference type="STRING" id="361041.VW35_00975"/>
<accession>A0A0F5LEM7</accession>
<comment type="caution">
    <text evidence="1">The sequence shown here is derived from an EMBL/GenBank/DDBJ whole genome shotgun (WGS) entry which is preliminary data.</text>
</comment>